<name>A0ABR3JAV9_9AGAR</name>
<evidence type="ECO:0000256" key="1">
    <source>
        <dbReference type="SAM" id="MobiDB-lite"/>
    </source>
</evidence>
<feature type="compositionally biased region" description="Polar residues" evidence="1">
    <location>
        <begin position="1"/>
        <end position="21"/>
    </location>
</feature>
<protein>
    <submittedName>
        <fullName evidence="2">Uncharacterized protein</fullName>
    </submittedName>
</protein>
<feature type="region of interest" description="Disordered" evidence="1">
    <location>
        <begin position="1"/>
        <end position="26"/>
    </location>
</feature>
<keyword evidence="3" id="KW-1185">Reference proteome</keyword>
<evidence type="ECO:0000313" key="3">
    <source>
        <dbReference type="Proteomes" id="UP001556367"/>
    </source>
</evidence>
<proteinExistence type="predicted"/>
<reference evidence="3" key="1">
    <citation type="submission" date="2024-06" db="EMBL/GenBank/DDBJ databases">
        <title>Multi-omics analyses provide insights into the biosynthesis of the anticancer antibiotic pleurotin in Hohenbuehelia grisea.</title>
        <authorList>
            <person name="Weaver J.A."/>
            <person name="Alberti F."/>
        </authorList>
    </citation>
    <scope>NUCLEOTIDE SEQUENCE [LARGE SCALE GENOMIC DNA]</scope>
    <source>
        <strain evidence="3">T-177</strain>
    </source>
</reference>
<gene>
    <name evidence="2" type="ORF">HGRIS_007056</name>
</gene>
<dbReference type="Proteomes" id="UP001556367">
    <property type="component" value="Unassembled WGS sequence"/>
</dbReference>
<comment type="caution">
    <text evidence="2">The sequence shown here is derived from an EMBL/GenBank/DDBJ whole genome shotgun (WGS) entry which is preliminary data.</text>
</comment>
<accession>A0ABR3JAV9</accession>
<organism evidence="2 3">
    <name type="scientific">Hohenbuehelia grisea</name>
    <dbReference type="NCBI Taxonomy" id="104357"/>
    <lineage>
        <taxon>Eukaryota</taxon>
        <taxon>Fungi</taxon>
        <taxon>Dikarya</taxon>
        <taxon>Basidiomycota</taxon>
        <taxon>Agaricomycotina</taxon>
        <taxon>Agaricomycetes</taxon>
        <taxon>Agaricomycetidae</taxon>
        <taxon>Agaricales</taxon>
        <taxon>Pleurotineae</taxon>
        <taxon>Pleurotaceae</taxon>
        <taxon>Hohenbuehelia</taxon>
    </lineage>
</organism>
<dbReference type="EMBL" id="JASNQZ010000010">
    <property type="protein sequence ID" value="KAL0952831.1"/>
    <property type="molecule type" value="Genomic_DNA"/>
</dbReference>
<sequence length="97" mass="9949">MPATTTLTPMTIAPLTSTSTLRPRLNAKSPNPLVAGVLAGATLADTKATGDASGTNLTVLQSKLTTRPAAVLVLDRRLEFNWPLSAVAAGDGGLYNC</sequence>
<evidence type="ECO:0000313" key="2">
    <source>
        <dbReference type="EMBL" id="KAL0952831.1"/>
    </source>
</evidence>